<dbReference type="InterPro" id="IPR014352">
    <property type="entry name" value="FERM/acyl-CoA-bd_prot_sf"/>
</dbReference>
<gene>
    <name evidence="2" type="ORF">WAB15_38045</name>
</gene>
<dbReference type="Proteomes" id="UP001626628">
    <property type="component" value="Chromosome"/>
</dbReference>
<evidence type="ECO:0000313" key="2">
    <source>
        <dbReference type="EMBL" id="WXK81349.1"/>
    </source>
</evidence>
<dbReference type="Pfam" id="PF00887">
    <property type="entry name" value="ACBP"/>
    <property type="match status" value="1"/>
</dbReference>
<dbReference type="InterPro" id="IPR000582">
    <property type="entry name" value="Acyl-CoA-binding_protein"/>
</dbReference>
<sequence length="284" mass="31402">MSNEDRAGSVHNRAEGGHHHTIIQAGEIARLEVHGAAAARDVRSDIEDPIIATVDLPSLGGLVVDADPPTAVMKSGASHVITLEARPARAVVLRAMRPVVLSRRLPRPLRRGYDALQMRPRGFTVDLDADPPRLSSTEDGVDFPFTISATDIEQFRLLPSARREEVCWQLELDWTCAGHRGTTVISDNGKPFELYPQEHWHKMSLQDEFEQTHAKAAALHTTPGRFQSALYGLYMQATIGDVQGECPEDPGAKRLWQSWHELKGSSKASAQHDYILWVGVALKN</sequence>
<evidence type="ECO:0000259" key="1">
    <source>
        <dbReference type="Pfam" id="PF00887"/>
    </source>
</evidence>
<reference evidence="2 3" key="1">
    <citation type="submission" date="2024-03" db="EMBL/GenBank/DDBJ databases">
        <title>The complete genome of Streptomyces sirii sp.nov.</title>
        <authorList>
            <person name="Zakalyukina Y.V."/>
            <person name="Belik A.R."/>
            <person name="Biryukov M.V."/>
            <person name="Baturina O.A."/>
            <person name="Kabilov M.R."/>
        </authorList>
    </citation>
    <scope>NUCLEOTIDE SEQUENCE [LARGE SCALE GENOMIC DNA]</scope>
    <source>
        <strain evidence="2 3">BP-8</strain>
    </source>
</reference>
<dbReference type="EMBL" id="CP147982">
    <property type="protein sequence ID" value="WXK81349.1"/>
    <property type="molecule type" value="Genomic_DNA"/>
</dbReference>
<evidence type="ECO:0000313" key="3">
    <source>
        <dbReference type="Proteomes" id="UP001626628"/>
    </source>
</evidence>
<dbReference type="SUPFAM" id="SSF47027">
    <property type="entry name" value="Acyl-CoA binding protein"/>
    <property type="match status" value="1"/>
</dbReference>
<dbReference type="Gene3D" id="1.20.80.10">
    <property type="match status" value="1"/>
</dbReference>
<dbReference type="RefSeq" id="WP_407289113.1">
    <property type="nucleotide sequence ID" value="NZ_CP147982.1"/>
</dbReference>
<feature type="domain" description="ACB" evidence="1">
    <location>
        <begin position="208"/>
        <end position="275"/>
    </location>
</feature>
<name>A0ABZ2R4B1_9ACTN</name>
<keyword evidence="3" id="KW-1185">Reference proteome</keyword>
<accession>A0ABZ2R4B1</accession>
<proteinExistence type="predicted"/>
<organism evidence="2 3">
    <name type="scientific">Streptomyces sirii</name>
    <dbReference type="NCBI Taxonomy" id="3127701"/>
    <lineage>
        <taxon>Bacteria</taxon>
        <taxon>Bacillati</taxon>
        <taxon>Actinomycetota</taxon>
        <taxon>Actinomycetes</taxon>
        <taxon>Kitasatosporales</taxon>
        <taxon>Streptomycetaceae</taxon>
        <taxon>Streptomyces</taxon>
    </lineage>
</organism>
<protein>
    <submittedName>
        <fullName evidence="2">Acyl-CoA-binding protein</fullName>
    </submittedName>
</protein>
<dbReference type="InterPro" id="IPR035984">
    <property type="entry name" value="Acyl-CoA-binding_sf"/>
</dbReference>